<gene>
    <name evidence="1" type="ORF">FH608_048330</name>
</gene>
<proteinExistence type="predicted"/>
<dbReference type="EMBL" id="VDLX02000033">
    <property type="protein sequence ID" value="KAB8184303.1"/>
    <property type="molecule type" value="Genomic_DNA"/>
</dbReference>
<evidence type="ECO:0000313" key="1">
    <source>
        <dbReference type="EMBL" id="KAB8184303.1"/>
    </source>
</evidence>
<name>A0A5C4V0E1_9ACTN</name>
<dbReference type="AlphaFoldDB" id="A0A5C4V0E1"/>
<keyword evidence="2" id="KW-1185">Reference proteome</keyword>
<sequence length="97" mass="10191">MRVVKALVAVVGYAFSLICVLFSYAIKLESYSAADPGSYNPIDLGSVIGATIAALLAVGFTLAATTAVRRWWALVASAAIILSALGRIALIWYEVLA</sequence>
<accession>A0A5C4V0E1</accession>
<evidence type="ECO:0000313" key="2">
    <source>
        <dbReference type="Proteomes" id="UP000312512"/>
    </source>
</evidence>
<comment type="caution">
    <text evidence="1">The sequence shown here is derived from an EMBL/GenBank/DDBJ whole genome shotgun (WGS) entry which is preliminary data.</text>
</comment>
<dbReference type="Proteomes" id="UP000312512">
    <property type="component" value="Unassembled WGS sequence"/>
</dbReference>
<reference evidence="1 2" key="1">
    <citation type="submission" date="2019-10" db="EMBL/GenBank/DDBJ databases">
        <title>Nonomuraea sp. nov., isolated from Phyllanthus amarus.</title>
        <authorList>
            <person name="Klykleung N."/>
            <person name="Tanasupawat S."/>
        </authorList>
    </citation>
    <scope>NUCLEOTIDE SEQUENCE [LARGE SCALE GENOMIC DNA]</scope>
    <source>
        <strain evidence="1 2">PA1-10</strain>
    </source>
</reference>
<dbReference type="RefSeq" id="WP_139637962.1">
    <property type="nucleotide sequence ID" value="NZ_VDLX02000033.1"/>
</dbReference>
<protein>
    <submittedName>
        <fullName evidence="1">Uncharacterized protein</fullName>
    </submittedName>
</protein>
<organism evidence="1 2">
    <name type="scientific">Nonomuraea phyllanthi</name>
    <dbReference type="NCBI Taxonomy" id="2219224"/>
    <lineage>
        <taxon>Bacteria</taxon>
        <taxon>Bacillati</taxon>
        <taxon>Actinomycetota</taxon>
        <taxon>Actinomycetes</taxon>
        <taxon>Streptosporangiales</taxon>
        <taxon>Streptosporangiaceae</taxon>
        <taxon>Nonomuraea</taxon>
    </lineage>
</organism>